<feature type="domain" description="Fatty acid desaturase" evidence="2">
    <location>
        <begin position="51"/>
        <end position="289"/>
    </location>
</feature>
<dbReference type="Proteomes" id="UP000284605">
    <property type="component" value="Unassembled WGS sequence"/>
</dbReference>
<proteinExistence type="predicted"/>
<dbReference type="AlphaFoldDB" id="A0A418WFZ4"/>
<dbReference type="GO" id="GO:0042284">
    <property type="term" value="F:sphingolipid delta-4 desaturase activity"/>
    <property type="evidence" value="ECO:0007669"/>
    <property type="project" value="TreeGrafter"/>
</dbReference>
<keyword evidence="1" id="KW-0812">Transmembrane</keyword>
<keyword evidence="4" id="KW-1185">Reference proteome</keyword>
<dbReference type="GO" id="GO:0046513">
    <property type="term" value="P:ceramide biosynthetic process"/>
    <property type="evidence" value="ECO:0007669"/>
    <property type="project" value="TreeGrafter"/>
</dbReference>
<evidence type="ECO:0000313" key="3">
    <source>
        <dbReference type="EMBL" id="RJF88928.1"/>
    </source>
</evidence>
<feature type="transmembrane region" description="Helical" evidence="1">
    <location>
        <begin position="179"/>
        <end position="205"/>
    </location>
</feature>
<reference evidence="3 4" key="1">
    <citation type="submission" date="2018-09" db="EMBL/GenBank/DDBJ databases">
        <authorList>
            <person name="Zhu H."/>
        </authorList>
    </citation>
    <scope>NUCLEOTIDE SEQUENCE [LARGE SCALE GENOMIC DNA]</scope>
    <source>
        <strain evidence="3 4">K1W22B-8</strain>
    </source>
</reference>
<evidence type="ECO:0000256" key="1">
    <source>
        <dbReference type="SAM" id="Phobius"/>
    </source>
</evidence>
<evidence type="ECO:0000313" key="4">
    <source>
        <dbReference type="Proteomes" id="UP000284605"/>
    </source>
</evidence>
<dbReference type="OrthoDB" id="9792534at2"/>
<evidence type="ECO:0000259" key="2">
    <source>
        <dbReference type="Pfam" id="PF00487"/>
    </source>
</evidence>
<feature type="transmembrane region" description="Helical" evidence="1">
    <location>
        <begin position="25"/>
        <end position="47"/>
    </location>
</feature>
<comment type="caution">
    <text evidence="3">The sequence shown here is derived from an EMBL/GenBank/DDBJ whole genome shotgun (WGS) entry which is preliminary data.</text>
</comment>
<dbReference type="EMBL" id="QYUK01000011">
    <property type="protein sequence ID" value="RJF88928.1"/>
    <property type="molecule type" value="Genomic_DNA"/>
</dbReference>
<sequence length="330" mass="37632">MDEIFARKNLIKPGRLHALSARSDLAGFLQVGSHLAAIVASGAALWLTWGTWWAVPVFVLHGALLNFLYAGQHELSHWTPFKTRGLNAFFGRIFGFILLYPRSFDQIQHTAHHRHTQDWALDGELARDRYTLSSYLLWFFGPTYWYSRVARILRMSAGIVIEPYIPAERRADVILEARLHLAGYAAIAAASVALQSWAAVILWLAPLVATKCLHQLQNTIEHLGLTHEQNILKNTRTTRTNAFLRWLCWNMQYHTAHHAFPGVPFYKLPVLHKEIFEDNGLKPYAMTYWGFQRQVWRALSGGRTEADYPADRAWIAEPQDLPPAKVAVNA</sequence>
<dbReference type="RefSeq" id="WP_119779944.1">
    <property type="nucleotide sequence ID" value="NZ_QYUK01000011.1"/>
</dbReference>
<dbReference type="GO" id="GO:0016020">
    <property type="term" value="C:membrane"/>
    <property type="evidence" value="ECO:0007669"/>
    <property type="project" value="GOC"/>
</dbReference>
<name>A0A418WFZ4_9PROT</name>
<keyword evidence="1" id="KW-1133">Transmembrane helix</keyword>
<dbReference type="InterPro" id="IPR005804">
    <property type="entry name" value="FA_desaturase_dom"/>
</dbReference>
<dbReference type="PANTHER" id="PTHR12879">
    <property type="entry name" value="SPHINGOLIPID DELTA 4 DESATURASE/C-4 HYDROXYLASE PROTEIN DES2"/>
    <property type="match status" value="1"/>
</dbReference>
<dbReference type="PANTHER" id="PTHR12879:SF8">
    <property type="entry name" value="SPHINGOLIPID DELTA(4)-DESATURASE DES1"/>
    <property type="match status" value="1"/>
</dbReference>
<keyword evidence="1" id="KW-0472">Membrane</keyword>
<accession>A0A418WFZ4</accession>
<protein>
    <submittedName>
        <fullName evidence="3">Rhizopine catabolism protein</fullName>
    </submittedName>
</protein>
<organism evidence="3 4">
    <name type="scientific">Oleomonas cavernae</name>
    <dbReference type="NCBI Taxonomy" id="2320859"/>
    <lineage>
        <taxon>Bacteria</taxon>
        <taxon>Pseudomonadati</taxon>
        <taxon>Pseudomonadota</taxon>
        <taxon>Alphaproteobacteria</taxon>
        <taxon>Acetobacterales</taxon>
        <taxon>Acetobacteraceae</taxon>
        <taxon>Oleomonas</taxon>
    </lineage>
</organism>
<dbReference type="Pfam" id="PF00487">
    <property type="entry name" value="FA_desaturase"/>
    <property type="match status" value="1"/>
</dbReference>
<feature type="transmembrane region" description="Helical" evidence="1">
    <location>
        <begin position="53"/>
        <end position="71"/>
    </location>
</feature>
<gene>
    <name evidence="3" type="ORF">D3874_19715</name>
</gene>